<evidence type="ECO:0000256" key="1">
    <source>
        <dbReference type="ARBA" id="ARBA00022670"/>
    </source>
</evidence>
<dbReference type="Pfam" id="PF01435">
    <property type="entry name" value="Peptidase_M48"/>
    <property type="match status" value="1"/>
</dbReference>
<dbReference type="EnsemblPlants" id="AET5Gv21159500.1">
    <property type="protein sequence ID" value="AET5Gv21159500.1"/>
    <property type="gene ID" value="AET5Gv21159500"/>
</dbReference>
<evidence type="ECO:0000259" key="7">
    <source>
        <dbReference type="Pfam" id="PF01435"/>
    </source>
</evidence>
<keyword evidence="2" id="KW-0479">Metal-binding</keyword>
<keyword evidence="9" id="KW-1185">Reference proteome</keyword>
<evidence type="ECO:0000256" key="6">
    <source>
        <dbReference type="RuleBase" id="RU003983"/>
    </source>
</evidence>
<proteinExistence type="inferred from homology"/>
<keyword evidence="4 6" id="KW-0862">Zinc</keyword>
<reference evidence="8" key="3">
    <citation type="journal article" date="2017" name="Nature">
        <title>Genome sequence of the progenitor of the wheat D genome Aegilops tauschii.</title>
        <authorList>
            <person name="Luo M.C."/>
            <person name="Gu Y.Q."/>
            <person name="Puiu D."/>
            <person name="Wang H."/>
            <person name="Twardziok S.O."/>
            <person name="Deal K.R."/>
            <person name="Huo N."/>
            <person name="Zhu T."/>
            <person name="Wang L."/>
            <person name="Wang Y."/>
            <person name="McGuire P.E."/>
            <person name="Liu S."/>
            <person name="Long H."/>
            <person name="Ramasamy R.K."/>
            <person name="Rodriguez J.C."/>
            <person name="Van S.L."/>
            <person name="Yuan L."/>
            <person name="Wang Z."/>
            <person name="Xia Z."/>
            <person name="Xiao L."/>
            <person name="Anderson O.D."/>
            <person name="Ouyang S."/>
            <person name="Liang Y."/>
            <person name="Zimin A.V."/>
            <person name="Pertea G."/>
            <person name="Qi P."/>
            <person name="Bennetzen J.L."/>
            <person name="Dai X."/>
            <person name="Dawson M.W."/>
            <person name="Muller H.G."/>
            <person name="Kugler K."/>
            <person name="Rivarola-Duarte L."/>
            <person name="Spannagl M."/>
            <person name="Mayer K.F.X."/>
            <person name="Lu F.H."/>
            <person name="Bevan M.W."/>
            <person name="Leroy P."/>
            <person name="Li P."/>
            <person name="You F.M."/>
            <person name="Sun Q."/>
            <person name="Liu Z."/>
            <person name="Lyons E."/>
            <person name="Wicker T."/>
            <person name="Salzberg S.L."/>
            <person name="Devos K.M."/>
            <person name="Dvorak J."/>
        </authorList>
    </citation>
    <scope>NUCLEOTIDE SEQUENCE [LARGE SCALE GENOMIC DNA]</scope>
    <source>
        <strain evidence="8">cv. AL8/78</strain>
    </source>
</reference>
<evidence type="ECO:0000313" key="9">
    <source>
        <dbReference type="Proteomes" id="UP000015105"/>
    </source>
</evidence>
<reference evidence="8" key="5">
    <citation type="journal article" date="2021" name="G3 (Bethesda)">
        <title>Aegilops tauschii genome assembly Aet v5.0 features greater sequence contiguity and improved annotation.</title>
        <authorList>
            <person name="Wang L."/>
            <person name="Zhu T."/>
            <person name="Rodriguez J.C."/>
            <person name="Deal K.R."/>
            <person name="Dubcovsky J."/>
            <person name="McGuire P.E."/>
            <person name="Lux T."/>
            <person name="Spannagl M."/>
            <person name="Mayer K.F.X."/>
            <person name="Baldrich P."/>
            <person name="Meyers B.C."/>
            <person name="Huo N."/>
            <person name="Gu Y.Q."/>
            <person name="Zhou H."/>
            <person name="Devos K.M."/>
            <person name="Bennetzen J.L."/>
            <person name="Unver T."/>
            <person name="Budak H."/>
            <person name="Gulick P.J."/>
            <person name="Galiba G."/>
            <person name="Kalapos B."/>
            <person name="Nelson D.R."/>
            <person name="Li P."/>
            <person name="You F.M."/>
            <person name="Luo M.C."/>
            <person name="Dvorak J."/>
        </authorList>
    </citation>
    <scope>NUCLEOTIDE SEQUENCE [LARGE SCALE GENOMIC DNA]</scope>
    <source>
        <strain evidence="8">cv. AL8/78</strain>
    </source>
</reference>
<feature type="domain" description="Peptidase M48" evidence="7">
    <location>
        <begin position="176"/>
        <end position="234"/>
    </location>
</feature>
<dbReference type="PANTHER" id="PTHR22726">
    <property type="entry name" value="METALLOENDOPEPTIDASE OMA1"/>
    <property type="match status" value="1"/>
</dbReference>
<evidence type="ECO:0000256" key="3">
    <source>
        <dbReference type="ARBA" id="ARBA00022801"/>
    </source>
</evidence>
<sequence length="364" mass="40838">CISPDTTHVREPLTQRKKETMNCLLRNSRRLLLVCKQAGGVRRLASLLPPHANPVFRFSQWYRNPRTVAAVAALASGAGAMAALGLYDREVVPYTNRTHMVIRSPQSERQLWESRYTKDKKIWASESRIVDPLHPDSIRVRRIAEKVIGATYRTLPINSSHDGTKRPKPQTSHLEGFEWEVILVKDDDPTAACAPGGKIAVYTGLLDRFTDAEIAFAIAHEIGHIVARHYSEICYAKWSPIPMFVPFFRRSEMEADHIGTLLLGAAGFHPYASLLYFRKQAIIERESVSQDPILFNPSDTTRAERVMQPKIMQEALKLYKEAPPDEGTSSQATAEGFSFRQTLGDAFQLISTRLRHALTGGSAD</sequence>
<dbReference type="GO" id="GO:0051603">
    <property type="term" value="P:proteolysis involved in protein catabolic process"/>
    <property type="evidence" value="ECO:0007669"/>
    <property type="project" value="TreeGrafter"/>
</dbReference>
<evidence type="ECO:0000313" key="8">
    <source>
        <dbReference type="EnsemblPlants" id="AET5Gv21159500.1"/>
    </source>
</evidence>
<accession>A0A453MEP0</accession>
<dbReference type="GO" id="GO:0004222">
    <property type="term" value="F:metalloendopeptidase activity"/>
    <property type="evidence" value="ECO:0007669"/>
    <property type="project" value="InterPro"/>
</dbReference>
<keyword evidence="5 6" id="KW-0482">Metalloprotease</keyword>
<dbReference type="PANTHER" id="PTHR22726:SF1">
    <property type="entry name" value="METALLOENDOPEPTIDASE OMA1, MITOCHONDRIAL"/>
    <property type="match status" value="1"/>
</dbReference>
<name>A0A453MEP0_AEGTS</name>
<keyword evidence="1 6" id="KW-0645">Protease</keyword>
<reference evidence="9" key="2">
    <citation type="journal article" date="2017" name="Nat. Plants">
        <title>The Aegilops tauschii genome reveals multiple impacts of transposons.</title>
        <authorList>
            <person name="Zhao G."/>
            <person name="Zou C."/>
            <person name="Li K."/>
            <person name="Wang K."/>
            <person name="Li T."/>
            <person name="Gao L."/>
            <person name="Zhang X."/>
            <person name="Wang H."/>
            <person name="Yang Z."/>
            <person name="Liu X."/>
            <person name="Jiang W."/>
            <person name="Mao L."/>
            <person name="Kong X."/>
            <person name="Jiao Y."/>
            <person name="Jia J."/>
        </authorList>
    </citation>
    <scope>NUCLEOTIDE SEQUENCE [LARGE SCALE GENOMIC DNA]</scope>
    <source>
        <strain evidence="9">cv. AL8/78</strain>
    </source>
</reference>
<dbReference type="STRING" id="200361.A0A453MEP0"/>
<keyword evidence="3 6" id="KW-0378">Hydrolase</keyword>
<dbReference type="AlphaFoldDB" id="A0A453MEP0"/>
<dbReference type="Gramene" id="AET5Gv21159500.1">
    <property type="protein sequence ID" value="AET5Gv21159500.1"/>
    <property type="gene ID" value="AET5Gv21159500"/>
</dbReference>
<evidence type="ECO:0000256" key="2">
    <source>
        <dbReference type="ARBA" id="ARBA00022723"/>
    </source>
</evidence>
<dbReference type="InterPro" id="IPR001915">
    <property type="entry name" value="Peptidase_M48"/>
</dbReference>
<reference evidence="8" key="4">
    <citation type="submission" date="2019-03" db="UniProtKB">
        <authorList>
            <consortium name="EnsemblPlants"/>
        </authorList>
    </citation>
    <scope>IDENTIFICATION</scope>
</reference>
<dbReference type="GO" id="GO:0016020">
    <property type="term" value="C:membrane"/>
    <property type="evidence" value="ECO:0007669"/>
    <property type="project" value="TreeGrafter"/>
</dbReference>
<dbReference type="GO" id="GO:0046872">
    <property type="term" value="F:metal ion binding"/>
    <property type="evidence" value="ECO:0007669"/>
    <property type="project" value="UniProtKB-KW"/>
</dbReference>
<dbReference type="InterPro" id="IPR051156">
    <property type="entry name" value="Mito/Outer_Membr_Metalloprot"/>
</dbReference>
<dbReference type="Gene3D" id="3.30.2010.10">
    <property type="entry name" value="Metalloproteases ('zincins'), catalytic domain"/>
    <property type="match status" value="1"/>
</dbReference>
<protein>
    <recommendedName>
        <fullName evidence="7">Peptidase M48 domain-containing protein</fullName>
    </recommendedName>
</protein>
<comment type="similarity">
    <text evidence="6">Belongs to the peptidase M48 family.</text>
</comment>
<comment type="cofactor">
    <cofactor evidence="6">
        <name>Zn(2+)</name>
        <dbReference type="ChEBI" id="CHEBI:29105"/>
    </cofactor>
    <text evidence="6">Binds 1 zinc ion per subunit.</text>
</comment>
<evidence type="ECO:0000256" key="4">
    <source>
        <dbReference type="ARBA" id="ARBA00022833"/>
    </source>
</evidence>
<organism evidence="8 9">
    <name type="scientific">Aegilops tauschii subsp. strangulata</name>
    <name type="common">Goatgrass</name>
    <dbReference type="NCBI Taxonomy" id="200361"/>
    <lineage>
        <taxon>Eukaryota</taxon>
        <taxon>Viridiplantae</taxon>
        <taxon>Streptophyta</taxon>
        <taxon>Embryophyta</taxon>
        <taxon>Tracheophyta</taxon>
        <taxon>Spermatophyta</taxon>
        <taxon>Magnoliopsida</taxon>
        <taxon>Liliopsida</taxon>
        <taxon>Poales</taxon>
        <taxon>Poaceae</taxon>
        <taxon>BOP clade</taxon>
        <taxon>Pooideae</taxon>
        <taxon>Triticodae</taxon>
        <taxon>Triticeae</taxon>
        <taxon>Triticinae</taxon>
        <taxon>Aegilops</taxon>
    </lineage>
</organism>
<reference evidence="9" key="1">
    <citation type="journal article" date="2014" name="Science">
        <title>Ancient hybridizations among the ancestral genomes of bread wheat.</title>
        <authorList>
            <consortium name="International Wheat Genome Sequencing Consortium,"/>
            <person name="Marcussen T."/>
            <person name="Sandve S.R."/>
            <person name="Heier L."/>
            <person name="Spannagl M."/>
            <person name="Pfeifer M."/>
            <person name="Jakobsen K.S."/>
            <person name="Wulff B.B."/>
            <person name="Steuernagel B."/>
            <person name="Mayer K.F."/>
            <person name="Olsen O.A."/>
        </authorList>
    </citation>
    <scope>NUCLEOTIDE SEQUENCE [LARGE SCALE GENOMIC DNA]</scope>
    <source>
        <strain evidence="9">cv. AL8/78</strain>
    </source>
</reference>
<evidence type="ECO:0000256" key="5">
    <source>
        <dbReference type="ARBA" id="ARBA00023049"/>
    </source>
</evidence>
<dbReference type="Proteomes" id="UP000015105">
    <property type="component" value="Chromosome 5D"/>
</dbReference>